<reference evidence="2 3" key="1">
    <citation type="submission" date="2020-08" db="EMBL/GenBank/DDBJ databases">
        <authorList>
            <person name="Seo M.-J."/>
        </authorList>
    </citation>
    <scope>NUCLEOTIDE SEQUENCE [LARGE SCALE GENOMIC DNA]</scope>
    <source>
        <strain evidence="2 3">MBLA0160</strain>
    </source>
</reference>
<dbReference type="Pfam" id="PF00096">
    <property type="entry name" value="zf-C2H2"/>
    <property type="match status" value="1"/>
</dbReference>
<evidence type="ECO:0000313" key="2">
    <source>
        <dbReference type="EMBL" id="MBB6645224.1"/>
    </source>
</evidence>
<dbReference type="Pfam" id="PF13894">
    <property type="entry name" value="zf-C2H2_4"/>
    <property type="match status" value="1"/>
</dbReference>
<dbReference type="Gene3D" id="3.30.160.60">
    <property type="entry name" value="Classic Zinc Finger"/>
    <property type="match status" value="1"/>
</dbReference>
<gene>
    <name evidence="2" type="ORF">H5V44_02745</name>
</gene>
<protein>
    <submittedName>
        <fullName evidence="2">C2H2-type zinc finger protein</fullName>
    </submittedName>
</protein>
<dbReference type="InterPro" id="IPR013087">
    <property type="entry name" value="Znf_C2H2_type"/>
</dbReference>
<dbReference type="AlphaFoldDB" id="A0A7J9SE52"/>
<organism evidence="2 3">
    <name type="scientific">Halobellus ruber</name>
    <dbReference type="NCBI Taxonomy" id="2761102"/>
    <lineage>
        <taxon>Archaea</taxon>
        <taxon>Methanobacteriati</taxon>
        <taxon>Methanobacteriota</taxon>
        <taxon>Stenosarchaea group</taxon>
        <taxon>Halobacteria</taxon>
        <taxon>Halobacteriales</taxon>
        <taxon>Haloferacaceae</taxon>
        <taxon>Halobellus</taxon>
    </lineage>
</organism>
<evidence type="ECO:0000313" key="3">
    <source>
        <dbReference type="Proteomes" id="UP000546257"/>
    </source>
</evidence>
<dbReference type="RefSeq" id="WP_185191593.1">
    <property type="nucleotide sequence ID" value="NZ_JACKXD010000001.1"/>
</dbReference>
<dbReference type="PROSITE" id="PS00028">
    <property type="entry name" value="ZINC_FINGER_C2H2_1"/>
    <property type="match status" value="2"/>
</dbReference>
<accession>A0A7J9SE52</accession>
<dbReference type="PROSITE" id="PS50157">
    <property type="entry name" value="ZINC_FINGER_C2H2_2"/>
    <property type="match status" value="1"/>
</dbReference>
<dbReference type="SMART" id="SM00355">
    <property type="entry name" value="ZnF_C2H2"/>
    <property type="match status" value="2"/>
</dbReference>
<evidence type="ECO:0000259" key="1">
    <source>
        <dbReference type="PROSITE" id="PS50157"/>
    </source>
</evidence>
<proteinExistence type="predicted"/>
<dbReference type="EMBL" id="JACKXD010000001">
    <property type="protein sequence ID" value="MBB6645224.1"/>
    <property type="molecule type" value="Genomic_DNA"/>
</dbReference>
<feature type="domain" description="C2H2-type" evidence="1">
    <location>
        <begin position="47"/>
        <end position="70"/>
    </location>
</feature>
<comment type="caution">
    <text evidence="2">The sequence shown here is derived from an EMBL/GenBank/DDBJ whole genome shotgun (WGS) entry which is preliminary data.</text>
</comment>
<dbReference type="Proteomes" id="UP000546257">
    <property type="component" value="Unassembled WGS sequence"/>
</dbReference>
<keyword evidence="3" id="KW-1185">Reference proteome</keyword>
<sequence length="90" mass="10200">MTQQTLGEFNSTIGCPSCSREFETKKAMRVHHAQVHGKSLTQRDDRYRCSVCGREVNTERGLMNHLAKIHPDTWDDLQDDGVVLELANGE</sequence>
<name>A0A7J9SE52_9EURY</name>